<sequence length="135" mass="14512">MSSVAEKLQRKSQRATATKQVRLKLVYVDFWSAVKLSFLISLCVGIVQIVATFLLWIVLNSTGIFNQLTSVLVDILGDPSFSVLDSFSLVKVMLFTAVVALLSVVVGTALGAIAAVIYNMSVRLTGGLLVGFTNN</sequence>
<reference evidence="1 2" key="1">
    <citation type="submission" date="2019-03" db="EMBL/GenBank/DDBJ databases">
        <title>Genomics of glacier-inhabiting Cryobacterium strains.</title>
        <authorList>
            <person name="Liu Q."/>
            <person name="Xin Y.-H."/>
        </authorList>
    </citation>
    <scope>NUCLEOTIDE SEQUENCE [LARGE SCALE GENOMIC DNA]</scope>
    <source>
        <strain evidence="1 2">CGMCC 1.10440</strain>
    </source>
</reference>
<comment type="caution">
    <text evidence="1">The sequence shown here is derived from an EMBL/GenBank/DDBJ whole genome shotgun (WGS) entry which is preliminary data.</text>
</comment>
<keyword evidence="2" id="KW-1185">Reference proteome</keyword>
<dbReference type="OrthoDB" id="3240216at2"/>
<evidence type="ECO:0000313" key="2">
    <source>
        <dbReference type="Proteomes" id="UP000298488"/>
    </source>
</evidence>
<evidence type="ECO:0000313" key="1">
    <source>
        <dbReference type="EMBL" id="TFB79874.1"/>
    </source>
</evidence>
<dbReference type="AlphaFoldDB" id="A0A4R8V9M8"/>
<dbReference type="InterPro" id="IPR021949">
    <property type="entry name" value="DUF3566_TM"/>
</dbReference>
<accession>A0A4R8V9M8</accession>
<dbReference type="Pfam" id="PF12089">
    <property type="entry name" value="DUF3566"/>
    <property type="match status" value="1"/>
</dbReference>
<name>A0A4R8V9M8_9MICO</name>
<dbReference type="EMBL" id="SOFI01000003">
    <property type="protein sequence ID" value="TFB79874.1"/>
    <property type="molecule type" value="Genomic_DNA"/>
</dbReference>
<proteinExistence type="predicted"/>
<protein>
    <submittedName>
        <fullName evidence="1">DUF3566 domain-containing protein</fullName>
    </submittedName>
</protein>
<organism evidence="1 2">
    <name type="scientific">Terrimesophilobacter mesophilus</name>
    <dbReference type="NCBI Taxonomy" id="433647"/>
    <lineage>
        <taxon>Bacteria</taxon>
        <taxon>Bacillati</taxon>
        <taxon>Actinomycetota</taxon>
        <taxon>Actinomycetes</taxon>
        <taxon>Micrococcales</taxon>
        <taxon>Microbacteriaceae</taxon>
        <taxon>Terrimesophilobacter</taxon>
    </lineage>
</organism>
<gene>
    <name evidence="1" type="ORF">E3N84_07345</name>
</gene>
<dbReference type="RefSeq" id="WP_104095742.1">
    <property type="nucleotide sequence ID" value="NZ_JACHBP010000001.1"/>
</dbReference>
<dbReference type="Proteomes" id="UP000298488">
    <property type="component" value="Unassembled WGS sequence"/>
</dbReference>